<evidence type="ECO:0000313" key="19">
    <source>
        <dbReference type="Proteomes" id="UP000308549"/>
    </source>
</evidence>
<evidence type="ECO:0000256" key="2">
    <source>
        <dbReference type="ARBA" id="ARBA00004186"/>
    </source>
</evidence>
<comment type="similarity">
    <text evidence="4">Belongs to the DASH complex DAD1 family.</text>
</comment>
<keyword evidence="12" id="KW-0206">Cytoskeleton</keyword>
<dbReference type="GO" id="GO:0051010">
    <property type="term" value="F:microtubule plus-end binding"/>
    <property type="evidence" value="ECO:0007669"/>
    <property type="project" value="TreeGrafter"/>
</dbReference>
<dbReference type="AlphaFoldDB" id="A0A4U0UDZ2"/>
<sequence length="90" mass="9816">MASTNGAGTEGTYFEQQRALLINDVAASLESVLQNINKLNRSLEGVIAVGNEFSQVEGLWSQFENVMAKEPEKEEGKDAKEGASETPRQQ</sequence>
<comment type="subcellular location">
    <subcellularLocation>
        <location evidence="3">Chromosome</location>
        <location evidence="3">Centromere</location>
        <location evidence="3">Kinetochore</location>
    </subcellularLocation>
    <subcellularLocation>
        <location evidence="2">Cytoplasm</location>
        <location evidence="2">Cytoskeleton</location>
        <location evidence="2">Spindle</location>
    </subcellularLocation>
    <subcellularLocation>
        <location evidence="1">Nucleus</location>
    </subcellularLocation>
</comment>
<comment type="caution">
    <text evidence="18">The sequence shown here is derived from an EMBL/GenBank/DDBJ whole genome shotgun (WGS) entry which is preliminary data.</text>
</comment>
<dbReference type="GO" id="GO:0072686">
    <property type="term" value="C:mitotic spindle"/>
    <property type="evidence" value="ECO:0007669"/>
    <property type="project" value="InterPro"/>
</dbReference>
<dbReference type="PANTHER" id="PTHR28025:SF1">
    <property type="entry name" value="DASH COMPLEX SUBUNIT DAD1"/>
    <property type="match status" value="1"/>
</dbReference>
<keyword evidence="10" id="KW-0498">Mitosis</keyword>
<dbReference type="OrthoDB" id="5566853at2759"/>
<dbReference type="Pfam" id="PF08649">
    <property type="entry name" value="DASH_Dad1"/>
    <property type="match status" value="1"/>
</dbReference>
<evidence type="ECO:0000256" key="5">
    <source>
        <dbReference type="ARBA" id="ARBA00020261"/>
    </source>
</evidence>
<evidence type="ECO:0000256" key="14">
    <source>
        <dbReference type="ARBA" id="ARBA00023306"/>
    </source>
</evidence>
<organism evidence="18 19">
    <name type="scientific">Salinomyces thailandicus</name>
    <dbReference type="NCBI Taxonomy" id="706561"/>
    <lineage>
        <taxon>Eukaryota</taxon>
        <taxon>Fungi</taxon>
        <taxon>Dikarya</taxon>
        <taxon>Ascomycota</taxon>
        <taxon>Pezizomycotina</taxon>
        <taxon>Dothideomycetes</taxon>
        <taxon>Dothideomycetidae</taxon>
        <taxon>Mycosphaerellales</taxon>
        <taxon>Teratosphaeriaceae</taxon>
        <taxon>Salinomyces</taxon>
    </lineage>
</organism>
<evidence type="ECO:0000256" key="6">
    <source>
        <dbReference type="ARBA" id="ARBA00022454"/>
    </source>
</evidence>
<dbReference type="Proteomes" id="UP000308549">
    <property type="component" value="Unassembled WGS sequence"/>
</dbReference>
<dbReference type="PANTHER" id="PTHR28025">
    <property type="entry name" value="DASH COMPLEX SUBUNIT DAD1"/>
    <property type="match status" value="1"/>
</dbReference>
<evidence type="ECO:0000256" key="11">
    <source>
        <dbReference type="ARBA" id="ARBA00022838"/>
    </source>
</evidence>
<evidence type="ECO:0000256" key="10">
    <source>
        <dbReference type="ARBA" id="ARBA00022776"/>
    </source>
</evidence>
<evidence type="ECO:0000256" key="3">
    <source>
        <dbReference type="ARBA" id="ARBA00004629"/>
    </source>
</evidence>
<evidence type="ECO:0000256" key="8">
    <source>
        <dbReference type="ARBA" id="ARBA00022618"/>
    </source>
</evidence>
<keyword evidence="13" id="KW-0539">Nucleus</keyword>
<feature type="compositionally biased region" description="Basic and acidic residues" evidence="17">
    <location>
        <begin position="68"/>
        <end position="83"/>
    </location>
</feature>
<evidence type="ECO:0000256" key="9">
    <source>
        <dbReference type="ARBA" id="ARBA00022701"/>
    </source>
</evidence>
<dbReference type="InterPro" id="IPR013958">
    <property type="entry name" value="DASH_Dad1"/>
</dbReference>
<accession>A0A4U0UDZ2</accession>
<proteinExistence type="inferred from homology"/>
<feature type="region of interest" description="Disordered" evidence="17">
    <location>
        <begin position="68"/>
        <end position="90"/>
    </location>
</feature>
<evidence type="ECO:0000256" key="7">
    <source>
        <dbReference type="ARBA" id="ARBA00022490"/>
    </source>
</evidence>
<keyword evidence="7" id="KW-0963">Cytoplasm</keyword>
<keyword evidence="6" id="KW-0158">Chromosome</keyword>
<evidence type="ECO:0000313" key="18">
    <source>
        <dbReference type="EMBL" id="TKA33738.1"/>
    </source>
</evidence>
<keyword evidence="14" id="KW-0131">Cell cycle</keyword>
<evidence type="ECO:0000256" key="16">
    <source>
        <dbReference type="ARBA" id="ARBA00030566"/>
    </source>
</evidence>
<keyword evidence="8" id="KW-0132">Cell division</keyword>
<evidence type="ECO:0000256" key="1">
    <source>
        <dbReference type="ARBA" id="ARBA00004123"/>
    </source>
</evidence>
<evidence type="ECO:0000256" key="15">
    <source>
        <dbReference type="ARBA" id="ARBA00023328"/>
    </source>
</evidence>
<dbReference type="GO" id="GO:0044732">
    <property type="term" value="C:mitotic spindle pole body"/>
    <property type="evidence" value="ECO:0007669"/>
    <property type="project" value="TreeGrafter"/>
</dbReference>
<protein>
    <recommendedName>
        <fullName evidence="5">DASH complex subunit DAD1</fullName>
    </recommendedName>
    <alternativeName>
        <fullName evidence="16">Outer kinetochore protein DAD1</fullName>
    </alternativeName>
</protein>
<evidence type="ECO:0000256" key="12">
    <source>
        <dbReference type="ARBA" id="ARBA00023212"/>
    </source>
</evidence>
<evidence type="ECO:0000256" key="13">
    <source>
        <dbReference type="ARBA" id="ARBA00023242"/>
    </source>
</evidence>
<dbReference type="GO" id="GO:0005876">
    <property type="term" value="C:spindle microtubule"/>
    <property type="evidence" value="ECO:0007669"/>
    <property type="project" value="TreeGrafter"/>
</dbReference>
<evidence type="ECO:0000256" key="4">
    <source>
        <dbReference type="ARBA" id="ARBA00010146"/>
    </source>
</evidence>
<keyword evidence="9" id="KW-0493">Microtubule</keyword>
<dbReference type="EMBL" id="NAJL01000002">
    <property type="protein sequence ID" value="TKA33738.1"/>
    <property type="molecule type" value="Genomic_DNA"/>
</dbReference>
<keyword evidence="19" id="KW-1185">Reference proteome</keyword>
<reference evidence="18 19" key="1">
    <citation type="submission" date="2017-03" db="EMBL/GenBank/DDBJ databases">
        <title>Genomes of endolithic fungi from Antarctica.</title>
        <authorList>
            <person name="Coleine C."/>
            <person name="Masonjones S."/>
            <person name="Stajich J.E."/>
        </authorList>
    </citation>
    <scope>NUCLEOTIDE SEQUENCE [LARGE SCALE GENOMIC DNA]</scope>
    <source>
        <strain evidence="18 19">CCFEE 6315</strain>
    </source>
</reference>
<keyword evidence="11" id="KW-0995">Kinetochore</keyword>
<dbReference type="GO" id="GO:0051301">
    <property type="term" value="P:cell division"/>
    <property type="evidence" value="ECO:0007669"/>
    <property type="project" value="UniProtKB-KW"/>
</dbReference>
<keyword evidence="15" id="KW-0137">Centromere</keyword>
<name>A0A4U0UDZ2_9PEZI</name>
<gene>
    <name evidence="18" type="ORF">B0A50_00574</name>
</gene>
<dbReference type="GO" id="GO:0042729">
    <property type="term" value="C:DASH complex"/>
    <property type="evidence" value="ECO:0007669"/>
    <property type="project" value="InterPro"/>
</dbReference>
<evidence type="ECO:0000256" key="17">
    <source>
        <dbReference type="SAM" id="MobiDB-lite"/>
    </source>
</evidence>